<proteinExistence type="predicted"/>
<accession>A0A0K2VKM8</accession>
<evidence type="ECO:0000313" key="1">
    <source>
        <dbReference type="EMBL" id="CDW51014.1"/>
    </source>
</evidence>
<dbReference type="EMBL" id="HACA01033653">
    <property type="protein sequence ID" value="CDW51014.1"/>
    <property type="molecule type" value="Transcribed_RNA"/>
</dbReference>
<dbReference type="AlphaFoldDB" id="A0A0K2VKM8"/>
<name>A0A0K2VKM8_LEPSM</name>
<organism evidence="1">
    <name type="scientific">Lepeophtheirus salmonis</name>
    <name type="common">Salmon louse</name>
    <name type="synonym">Caligus salmonis</name>
    <dbReference type="NCBI Taxonomy" id="72036"/>
    <lineage>
        <taxon>Eukaryota</taxon>
        <taxon>Metazoa</taxon>
        <taxon>Ecdysozoa</taxon>
        <taxon>Arthropoda</taxon>
        <taxon>Crustacea</taxon>
        <taxon>Multicrustacea</taxon>
        <taxon>Hexanauplia</taxon>
        <taxon>Copepoda</taxon>
        <taxon>Siphonostomatoida</taxon>
        <taxon>Caligidae</taxon>
        <taxon>Lepeophtheirus</taxon>
    </lineage>
</organism>
<reference evidence="1" key="1">
    <citation type="submission" date="2014-05" db="EMBL/GenBank/DDBJ databases">
        <authorList>
            <person name="Chronopoulou M."/>
        </authorList>
    </citation>
    <scope>NUCLEOTIDE SEQUENCE</scope>
    <source>
        <tissue evidence="1">Whole organism</tissue>
    </source>
</reference>
<protein>
    <submittedName>
        <fullName evidence="1">Uncharacterized protein</fullName>
    </submittedName>
</protein>
<sequence>MKKLDMILNNKFIQHVLPSQPPYSPSCP</sequence>